<feature type="region of interest" description="Disordered" evidence="1">
    <location>
        <begin position="175"/>
        <end position="208"/>
    </location>
</feature>
<feature type="compositionally biased region" description="Polar residues" evidence="1">
    <location>
        <begin position="839"/>
        <end position="863"/>
    </location>
</feature>
<feature type="region of interest" description="Disordered" evidence="1">
    <location>
        <begin position="1"/>
        <end position="35"/>
    </location>
</feature>
<sequence length="1082" mass="118396">MTTRQSQLGLGLGLPHTGSRASYEHSGTECDSADPYDERNVLGRITRDGKPLSCSVDASTRSIRDSHMMHVAATIVGINPNENHSDRAPEPQGRSGSDDTMQTLRDKEPEGDSVALLKLTRCRVRSEPISSTSGKEGCSEASASIPRADSLLHLDSETVSTDLKKLLNARVRQVPPSIDTGKANASRISSAASSPRKDGPRSSRLETEKSRPRIEVYFGLNNHVAVEGGRIGGSLTVRTRKPRRGEARHVRVDSGKIRVLGYEGISESERYAFYQCATSLADAAGDHEQLYESLPDSEGFRVVREGTFTLTFKMHIPQPAISPPGKNVPKGVIQDDSINAAIKYIVLISFKVRDDPDNAAGLDKHASLANPKTSIAHFYRHVEIWPTYGPLALHSTEEVRPVVDHSGTVSSRAARELFFGGSGMLHLTAVLHRKVWLAGQKCTVYIGAWNETRKFVKTLTVAIIRKATIARPNQNESITRKQIAEVTLDAVRGPTFGTVTGKDWWAGIEPGSSCELSHMIDIPIDALTVPRTHVIEISYVLRVSLITGSLSPNVSVDLPFVVINALSTDGLPVPPPPGLLTGSLKLPKATPVLFSFKPPLARDNKNLDLRTWSFPHASPQETCLLPRDYILDWTKQTSTHEPHHADLSPITRGSDSLPVRSRGSPRLDDTSTTLESVSDFITQLESDLDSIGHAVSADQGHRSVRFAHQSNERGLGISSILKAPSSAKHRVTFVTPTQSDTFDVYSTSQEPTGDTLPHHSDIGHDTGLLQQPPVKKLKLRDDGPALVIPDKDIWSSDDADAILGSINIDSQEGFNTYGLDGLDYSQEIIVDRPPPGVYTASTLSSEPWSSEATTTDYQSSPDQRSSRLEAPIPDEGRPPTLIRRREISSAPGSQYSHGQRSESFFAEDTPRAGSVRRFQPEIVTGTVQTSASRATLVPVISSPMLAKSQSAHVIGSPVNQYRRFVHQSSGMPSREVGSAVTHDGPQMSLKEKRKMNAGRTPWKTQWDQTATSIPRESARVGPQSPEYIDRDIRTSRIHLRTRSTPQSREDQSSDLASSNNTVRSRIAALEERSRERPYSSHC</sequence>
<evidence type="ECO:0000313" key="3">
    <source>
        <dbReference type="EMBL" id="CAE6453012.1"/>
    </source>
</evidence>
<dbReference type="AlphaFoldDB" id="A0A8H3BCA6"/>
<reference evidence="3" key="1">
    <citation type="submission" date="2021-01" db="EMBL/GenBank/DDBJ databases">
        <authorList>
            <person name="Kaushik A."/>
        </authorList>
    </citation>
    <scope>NUCLEOTIDE SEQUENCE</scope>
    <source>
        <strain evidence="3">Type strain: AG8-Rh-89/</strain>
    </source>
</reference>
<dbReference type="InterPro" id="IPR014756">
    <property type="entry name" value="Ig_E-set"/>
</dbReference>
<dbReference type="EMBL" id="CAJMWZ010002317">
    <property type="protein sequence ID" value="CAE6453012.1"/>
    <property type="molecule type" value="Genomic_DNA"/>
</dbReference>
<proteinExistence type="predicted"/>
<feature type="compositionally biased region" description="Polar residues" evidence="1">
    <location>
        <begin position="1053"/>
        <end position="1063"/>
    </location>
</feature>
<feature type="compositionally biased region" description="Polar residues" evidence="1">
    <location>
        <begin position="94"/>
        <end position="103"/>
    </location>
</feature>
<feature type="region of interest" description="Disordered" evidence="1">
    <location>
        <begin position="838"/>
        <end position="881"/>
    </location>
</feature>
<feature type="region of interest" description="Disordered" evidence="1">
    <location>
        <begin position="742"/>
        <end position="769"/>
    </location>
</feature>
<accession>A0A8H3BCA6</accession>
<dbReference type="Gene3D" id="2.60.40.640">
    <property type="match status" value="1"/>
</dbReference>
<feature type="region of interest" description="Disordered" evidence="1">
    <location>
        <begin position="991"/>
        <end position="1082"/>
    </location>
</feature>
<gene>
    <name evidence="3" type="ORF">RDB_LOCUS43002</name>
</gene>
<evidence type="ECO:0000259" key="2">
    <source>
        <dbReference type="SMART" id="SM01017"/>
    </source>
</evidence>
<feature type="domain" description="Arrestin C-terminal-like" evidence="2">
    <location>
        <begin position="421"/>
        <end position="567"/>
    </location>
</feature>
<feature type="compositionally biased region" description="Polar residues" evidence="1">
    <location>
        <begin position="742"/>
        <end position="752"/>
    </location>
</feature>
<dbReference type="InterPro" id="IPR014752">
    <property type="entry name" value="Arrestin-like_C"/>
</dbReference>
<dbReference type="Pfam" id="PF02752">
    <property type="entry name" value="Arrestin_C"/>
    <property type="match status" value="1"/>
</dbReference>
<feature type="compositionally biased region" description="Basic and acidic residues" evidence="1">
    <location>
        <begin position="1068"/>
        <end position="1082"/>
    </location>
</feature>
<comment type="caution">
    <text evidence="3">The sequence shown here is derived from an EMBL/GenBank/DDBJ whole genome shotgun (WGS) entry which is preliminary data.</text>
</comment>
<organism evidence="3 4">
    <name type="scientific">Rhizoctonia solani</name>
    <dbReference type="NCBI Taxonomy" id="456999"/>
    <lineage>
        <taxon>Eukaryota</taxon>
        <taxon>Fungi</taxon>
        <taxon>Dikarya</taxon>
        <taxon>Basidiomycota</taxon>
        <taxon>Agaricomycotina</taxon>
        <taxon>Agaricomycetes</taxon>
        <taxon>Cantharellales</taxon>
        <taxon>Ceratobasidiaceae</taxon>
        <taxon>Rhizoctonia</taxon>
    </lineage>
</organism>
<evidence type="ECO:0000313" key="4">
    <source>
        <dbReference type="Proteomes" id="UP000663850"/>
    </source>
</evidence>
<name>A0A8H3BCA6_9AGAM</name>
<dbReference type="SMART" id="SM01017">
    <property type="entry name" value="Arrestin_C"/>
    <property type="match status" value="1"/>
</dbReference>
<feature type="compositionally biased region" description="Low complexity" evidence="1">
    <location>
        <begin position="183"/>
        <end position="194"/>
    </location>
</feature>
<dbReference type="SUPFAM" id="SSF81296">
    <property type="entry name" value="E set domains"/>
    <property type="match status" value="1"/>
</dbReference>
<feature type="region of interest" description="Disordered" evidence="1">
    <location>
        <begin position="77"/>
        <end position="110"/>
    </location>
</feature>
<dbReference type="Proteomes" id="UP000663850">
    <property type="component" value="Unassembled WGS sequence"/>
</dbReference>
<feature type="region of interest" description="Disordered" evidence="1">
    <location>
        <begin position="640"/>
        <end position="673"/>
    </location>
</feature>
<dbReference type="InterPro" id="IPR011022">
    <property type="entry name" value="Arrestin_C-like"/>
</dbReference>
<evidence type="ECO:0000256" key="1">
    <source>
        <dbReference type="SAM" id="MobiDB-lite"/>
    </source>
</evidence>
<protein>
    <recommendedName>
        <fullName evidence="2">Arrestin C-terminal-like domain-containing protein</fullName>
    </recommendedName>
</protein>
<feature type="compositionally biased region" description="Basic and acidic residues" evidence="1">
    <location>
        <begin position="195"/>
        <end position="208"/>
    </location>
</feature>
<feature type="compositionally biased region" description="Polar residues" evidence="1">
    <location>
        <begin position="1002"/>
        <end position="1014"/>
    </location>
</feature>